<accession>A0ABW4KQ72</accession>
<feature type="binding site" evidence="4">
    <location>
        <position position="71"/>
    </location>
    <ligand>
        <name>Zn(2+)</name>
        <dbReference type="ChEBI" id="CHEBI:29105"/>
    </ligand>
</feature>
<evidence type="ECO:0000256" key="3">
    <source>
        <dbReference type="ARBA" id="ARBA00022833"/>
    </source>
</evidence>
<keyword evidence="3 4" id="KW-0862">Zinc</keyword>
<dbReference type="InterPro" id="IPR006640">
    <property type="entry name" value="SprT-like_domain"/>
</dbReference>
<evidence type="ECO:0000259" key="5">
    <source>
        <dbReference type="SMART" id="SM00731"/>
    </source>
</evidence>
<evidence type="ECO:0000313" key="6">
    <source>
        <dbReference type="EMBL" id="MFD1708403.1"/>
    </source>
</evidence>
<evidence type="ECO:0000313" key="7">
    <source>
        <dbReference type="Proteomes" id="UP001597301"/>
    </source>
</evidence>
<protein>
    <recommendedName>
        <fullName evidence="4">Protein SprT-like</fullName>
    </recommendedName>
</protein>
<sequence>MTNEQLQKLTEKISKELFSKPFMHQAYFNPRLRTTGGRYMLGTHNIEINKKYYQEHGMAELEGIIKHELCHYHLHLEGKGYKHRDHDFRLLMQKVGAPRHCTPLSADQHRTTPKWMYVCTTCGELYERRRRVNIIRYACGKCRGKLREKL</sequence>
<dbReference type="NCBIfam" id="NF003339">
    <property type="entry name" value="PRK04351.1"/>
    <property type="match status" value="1"/>
</dbReference>
<keyword evidence="2 4" id="KW-0479">Metal-binding</keyword>
<dbReference type="HAMAP" id="MF_00745">
    <property type="entry name" value="SprT_like"/>
    <property type="match status" value="1"/>
</dbReference>
<dbReference type="Pfam" id="PF10263">
    <property type="entry name" value="SprT-like"/>
    <property type="match status" value="1"/>
</dbReference>
<dbReference type="InterPro" id="IPR023524">
    <property type="entry name" value="Uncharacterised_SprT-like"/>
</dbReference>
<feature type="active site" evidence="4">
    <location>
        <position position="68"/>
    </location>
</feature>
<dbReference type="Proteomes" id="UP001597301">
    <property type="component" value="Unassembled WGS sequence"/>
</dbReference>
<reference evidence="7" key="1">
    <citation type="journal article" date="2019" name="Int. J. Syst. Evol. Microbiol.">
        <title>The Global Catalogue of Microorganisms (GCM) 10K type strain sequencing project: providing services to taxonomists for standard genome sequencing and annotation.</title>
        <authorList>
            <consortium name="The Broad Institute Genomics Platform"/>
            <consortium name="The Broad Institute Genome Sequencing Center for Infectious Disease"/>
            <person name="Wu L."/>
            <person name="Ma J."/>
        </authorList>
    </citation>
    <scope>NUCLEOTIDE SEQUENCE [LARGE SCALE GENOMIC DNA]</scope>
    <source>
        <strain evidence="7">CGMCC 1.12295</strain>
    </source>
</reference>
<comment type="similarity">
    <text evidence="4">Belongs to the SprT family.</text>
</comment>
<proteinExistence type="inferred from homology"/>
<organism evidence="6 7">
    <name type="scientific">Siminovitchia sediminis</name>
    <dbReference type="NCBI Taxonomy" id="1274353"/>
    <lineage>
        <taxon>Bacteria</taxon>
        <taxon>Bacillati</taxon>
        <taxon>Bacillota</taxon>
        <taxon>Bacilli</taxon>
        <taxon>Bacillales</taxon>
        <taxon>Bacillaceae</taxon>
        <taxon>Siminovitchia</taxon>
    </lineage>
</organism>
<keyword evidence="1 4" id="KW-0963">Cytoplasm</keyword>
<feature type="domain" description="SprT-like" evidence="5">
    <location>
        <begin position="4"/>
        <end position="149"/>
    </location>
</feature>
<dbReference type="RefSeq" id="WP_380775601.1">
    <property type="nucleotide sequence ID" value="NZ_JBHUEO010000077.1"/>
</dbReference>
<evidence type="ECO:0000256" key="1">
    <source>
        <dbReference type="ARBA" id="ARBA00022490"/>
    </source>
</evidence>
<keyword evidence="7" id="KW-1185">Reference proteome</keyword>
<name>A0ABW4KQ72_9BACI</name>
<comment type="caution">
    <text evidence="6">The sequence shown here is derived from an EMBL/GenBank/DDBJ whole genome shotgun (WGS) entry which is preliminary data.</text>
</comment>
<comment type="cofactor">
    <cofactor evidence="4">
        <name>Zn(2+)</name>
        <dbReference type="ChEBI" id="CHEBI:29105"/>
    </cofactor>
    <text evidence="4">Binds 1 zinc ion.</text>
</comment>
<evidence type="ECO:0000256" key="4">
    <source>
        <dbReference type="HAMAP-Rule" id="MF_00745"/>
    </source>
</evidence>
<gene>
    <name evidence="6" type="ORF">ACFSCZ_17010</name>
</gene>
<dbReference type="Pfam" id="PF17283">
    <property type="entry name" value="Zn_ribbon_SprT"/>
    <property type="match status" value="1"/>
</dbReference>
<dbReference type="SMART" id="SM00731">
    <property type="entry name" value="SprT"/>
    <property type="match status" value="1"/>
</dbReference>
<evidence type="ECO:0000256" key="2">
    <source>
        <dbReference type="ARBA" id="ARBA00022723"/>
    </source>
</evidence>
<dbReference type="InterPro" id="IPR035240">
    <property type="entry name" value="SprT_Zn_ribbon"/>
</dbReference>
<dbReference type="EMBL" id="JBHUEO010000077">
    <property type="protein sequence ID" value="MFD1708403.1"/>
    <property type="molecule type" value="Genomic_DNA"/>
</dbReference>
<comment type="subcellular location">
    <subcellularLocation>
        <location evidence="4">Cytoplasm</location>
    </subcellularLocation>
</comment>
<feature type="binding site" evidence="4">
    <location>
        <position position="67"/>
    </location>
    <ligand>
        <name>Zn(2+)</name>
        <dbReference type="ChEBI" id="CHEBI:29105"/>
    </ligand>
</feature>